<accession>A0A7R8H2Y9</accession>
<proteinExistence type="predicted"/>
<evidence type="ECO:0000313" key="1">
    <source>
        <dbReference type="EMBL" id="CAF2821057.1"/>
    </source>
</evidence>
<keyword evidence="2" id="KW-1185">Reference proteome</keyword>
<evidence type="ECO:0000313" key="2">
    <source>
        <dbReference type="Proteomes" id="UP000675881"/>
    </source>
</evidence>
<dbReference type="AlphaFoldDB" id="A0A7R8H2Y9"/>
<gene>
    <name evidence="1" type="ORF">LSAA_3427</name>
</gene>
<dbReference type="EMBL" id="HG994591">
    <property type="protein sequence ID" value="CAF2821057.1"/>
    <property type="molecule type" value="Genomic_DNA"/>
</dbReference>
<name>A0A7R8H2Y9_LEPSM</name>
<reference evidence="1" key="1">
    <citation type="submission" date="2021-02" db="EMBL/GenBank/DDBJ databases">
        <authorList>
            <person name="Bekaert M."/>
        </authorList>
    </citation>
    <scope>NUCLEOTIDE SEQUENCE</scope>
    <source>
        <strain evidence="1">IoA-00</strain>
    </source>
</reference>
<protein>
    <submittedName>
        <fullName evidence="1">PDS5</fullName>
    </submittedName>
</protein>
<organism evidence="1 2">
    <name type="scientific">Lepeophtheirus salmonis</name>
    <name type="common">Salmon louse</name>
    <name type="synonym">Caligus salmonis</name>
    <dbReference type="NCBI Taxonomy" id="72036"/>
    <lineage>
        <taxon>Eukaryota</taxon>
        <taxon>Metazoa</taxon>
        <taxon>Ecdysozoa</taxon>
        <taxon>Arthropoda</taxon>
        <taxon>Crustacea</taxon>
        <taxon>Multicrustacea</taxon>
        <taxon>Hexanauplia</taxon>
        <taxon>Copepoda</taxon>
        <taxon>Siphonostomatoida</taxon>
        <taxon>Caligidae</taxon>
        <taxon>Lepeophtheirus</taxon>
    </lineage>
</organism>
<dbReference type="Proteomes" id="UP000675881">
    <property type="component" value="Chromosome 12"/>
</dbReference>
<sequence>MILQKVIMDSSGQLGSGSVLGSTFLVLAYTDDTALLADSLPQLEFAFNKTFCSFESLSQRKKRLHSGKKMGKFTVAKNLHLAHKGCLTGRFLMETEMNLPDSILLMALPVQSRALEAEVWKAVVNKKGGLSICRTCG</sequence>